<protein>
    <submittedName>
        <fullName evidence="2">Uncharacterized protein</fullName>
    </submittedName>
</protein>
<feature type="region of interest" description="Disordered" evidence="1">
    <location>
        <begin position="1"/>
        <end position="32"/>
    </location>
</feature>
<evidence type="ECO:0000313" key="2">
    <source>
        <dbReference type="EMBL" id="KAJ7686367.1"/>
    </source>
</evidence>
<proteinExistence type="predicted"/>
<dbReference type="EMBL" id="JARKIE010000096">
    <property type="protein sequence ID" value="KAJ7686367.1"/>
    <property type="molecule type" value="Genomic_DNA"/>
</dbReference>
<reference evidence="2" key="1">
    <citation type="submission" date="2023-03" db="EMBL/GenBank/DDBJ databases">
        <title>Massive genome expansion in bonnet fungi (Mycena s.s.) driven by repeated elements and novel gene families across ecological guilds.</title>
        <authorList>
            <consortium name="Lawrence Berkeley National Laboratory"/>
            <person name="Harder C.B."/>
            <person name="Miyauchi S."/>
            <person name="Viragh M."/>
            <person name="Kuo A."/>
            <person name="Thoen E."/>
            <person name="Andreopoulos B."/>
            <person name="Lu D."/>
            <person name="Skrede I."/>
            <person name="Drula E."/>
            <person name="Henrissat B."/>
            <person name="Morin E."/>
            <person name="Kohler A."/>
            <person name="Barry K."/>
            <person name="LaButti K."/>
            <person name="Morin E."/>
            <person name="Salamov A."/>
            <person name="Lipzen A."/>
            <person name="Mereny Z."/>
            <person name="Hegedus B."/>
            <person name="Baldrian P."/>
            <person name="Stursova M."/>
            <person name="Weitz H."/>
            <person name="Taylor A."/>
            <person name="Grigoriev I.V."/>
            <person name="Nagy L.G."/>
            <person name="Martin F."/>
            <person name="Kauserud H."/>
        </authorList>
    </citation>
    <scope>NUCLEOTIDE SEQUENCE</scope>
    <source>
        <strain evidence="2">CBHHK067</strain>
    </source>
</reference>
<comment type="caution">
    <text evidence="2">The sequence shown here is derived from an EMBL/GenBank/DDBJ whole genome shotgun (WGS) entry which is preliminary data.</text>
</comment>
<dbReference type="Proteomes" id="UP001221757">
    <property type="component" value="Unassembled WGS sequence"/>
</dbReference>
<keyword evidence="3" id="KW-1185">Reference proteome</keyword>
<dbReference type="AlphaFoldDB" id="A0AAD7GBC6"/>
<sequence>MSDYRVTQRPTQNKKKKGVSCDHAVGGARIGTPKSTFSQEWLTWETTREDREFNGIVNLCSVSQPGSKRVSTFRQELPVPAFSCACKARMPNYIRRRTDTHCGRLTELKSEVACKRGSRGKAPERLGDL</sequence>
<evidence type="ECO:0000256" key="1">
    <source>
        <dbReference type="SAM" id="MobiDB-lite"/>
    </source>
</evidence>
<name>A0AAD7GBC6_MYCRO</name>
<gene>
    <name evidence="2" type="ORF">B0H17DRAFT_1136921</name>
</gene>
<evidence type="ECO:0000313" key="3">
    <source>
        <dbReference type="Proteomes" id="UP001221757"/>
    </source>
</evidence>
<organism evidence="2 3">
    <name type="scientific">Mycena rosella</name>
    <name type="common">Pink bonnet</name>
    <name type="synonym">Agaricus rosellus</name>
    <dbReference type="NCBI Taxonomy" id="1033263"/>
    <lineage>
        <taxon>Eukaryota</taxon>
        <taxon>Fungi</taxon>
        <taxon>Dikarya</taxon>
        <taxon>Basidiomycota</taxon>
        <taxon>Agaricomycotina</taxon>
        <taxon>Agaricomycetes</taxon>
        <taxon>Agaricomycetidae</taxon>
        <taxon>Agaricales</taxon>
        <taxon>Marasmiineae</taxon>
        <taxon>Mycenaceae</taxon>
        <taxon>Mycena</taxon>
    </lineage>
</organism>
<accession>A0AAD7GBC6</accession>